<dbReference type="EMBL" id="JABXBU010000012">
    <property type="protein sequence ID" value="KAF8789561.1"/>
    <property type="molecule type" value="Genomic_DNA"/>
</dbReference>
<feature type="compositionally biased region" description="Low complexity" evidence="1">
    <location>
        <begin position="59"/>
        <end position="84"/>
    </location>
</feature>
<dbReference type="AlphaFoldDB" id="A0A8T0FF14"/>
<dbReference type="Proteomes" id="UP000807504">
    <property type="component" value="Unassembled WGS sequence"/>
</dbReference>
<evidence type="ECO:0000256" key="1">
    <source>
        <dbReference type="SAM" id="MobiDB-lite"/>
    </source>
</evidence>
<reference evidence="2" key="1">
    <citation type="journal article" date="2020" name="bioRxiv">
        <title>Chromosome-level reference genome of the European wasp spider Argiope bruennichi: a resource for studies on range expansion and evolutionary adaptation.</title>
        <authorList>
            <person name="Sheffer M.M."/>
            <person name="Hoppe A."/>
            <person name="Krehenwinkel H."/>
            <person name="Uhl G."/>
            <person name="Kuss A.W."/>
            <person name="Jensen L."/>
            <person name="Jensen C."/>
            <person name="Gillespie R.G."/>
            <person name="Hoff K.J."/>
            <person name="Prost S."/>
        </authorList>
    </citation>
    <scope>NUCLEOTIDE SEQUENCE</scope>
</reference>
<reference evidence="2" key="2">
    <citation type="submission" date="2020-06" db="EMBL/GenBank/DDBJ databases">
        <authorList>
            <person name="Sheffer M."/>
        </authorList>
    </citation>
    <scope>NUCLEOTIDE SEQUENCE</scope>
</reference>
<proteinExistence type="predicted"/>
<sequence length="114" mass="12971">MQVGDQAFSNDKCRYSCNWRPVGWFPHVYPPELSEIPAQSPHNFQRSSTESSHFRDSAPESSEPSEIPAPESSEPSEIPAPESSRLSEMILIEELRKQIKELEAKIEVLQNCKE</sequence>
<keyword evidence="3" id="KW-1185">Reference proteome</keyword>
<protein>
    <submittedName>
        <fullName evidence="2">Uncharacterized protein</fullName>
    </submittedName>
</protein>
<evidence type="ECO:0000313" key="2">
    <source>
        <dbReference type="EMBL" id="KAF8789561.1"/>
    </source>
</evidence>
<name>A0A8T0FF14_ARGBR</name>
<evidence type="ECO:0000313" key="3">
    <source>
        <dbReference type="Proteomes" id="UP000807504"/>
    </source>
</evidence>
<gene>
    <name evidence="2" type="ORF">HNY73_007491</name>
</gene>
<organism evidence="2 3">
    <name type="scientific">Argiope bruennichi</name>
    <name type="common">Wasp spider</name>
    <name type="synonym">Aranea bruennichi</name>
    <dbReference type="NCBI Taxonomy" id="94029"/>
    <lineage>
        <taxon>Eukaryota</taxon>
        <taxon>Metazoa</taxon>
        <taxon>Ecdysozoa</taxon>
        <taxon>Arthropoda</taxon>
        <taxon>Chelicerata</taxon>
        <taxon>Arachnida</taxon>
        <taxon>Araneae</taxon>
        <taxon>Araneomorphae</taxon>
        <taxon>Entelegynae</taxon>
        <taxon>Araneoidea</taxon>
        <taxon>Araneidae</taxon>
        <taxon>Argiope</taxon>
    </lineage>
</organism>
<accession>A0A8T0FF14</accession>
<feature type="compositionally biased region" description="Polar residues" evidence="1">
    <location>
        <begin position="40"/>
        <end position="51"/>
    </location>
</feature>
<feature type="region of interest" description="Disordered" evidence="1">
    <location>
        <begin position="35"/>
        <end position="86"/>
    </location>
</feature>
<comment type="caution">
    <text evidence="2">The sequence shown here is derived from an EMBL/GenBank/DDBJ whole genome shotgun (WGS) entry which is preliminary data.</text>
</comment>